<dbReference type="InterPro" id="IPR018770">
    <property type="entry name" value="ChloroindolylP_hydrolase"/>
</dbReference>
<dbReference type="Proteomes" id="UP000602647">
    <property type="component" value="Unassembled WGS sequence"/>
</dbReference>
<keyword evidence="2" id="KW-0472">Membrane</keyword>
<dbReference type="EMBL" id="JACRYT010000018">
    <property type="protein sequence ID" value="MBC6680755.1"/>
    <property type="molecule type" value="Genomic_DNA"/>
</dbReference>
<feature type="region of interest" description="Disordered" evidence="1">
    <location>
        <begin position="61"/>
        <end position="86"/>
    </location>
</feature>
<keyword evidence="2" id="KW-1133">Transmembrane helix</keyword>
<feature type="transmembrane region" description="Helical" evidence="2">
    <location>
        <begin position="145"/>
        <end position="167"/>
    </location>
</feature>
<dbReference type="AlphaFoldDB" id="A0A923SRM6"/>
<evidence type="ECO:0000256" key="2">
    <source>
        <dbReference type="SAM" id="Phobius"/>
    </source>
</evidence>
<dbReference type="RefSeq" id="WP_187303853.1">
    <property type="nucleotide sequence ID" value="NZ_JACRYT010000018.1"/>
</dbReference>
<feature type="transmembrane region" description="Helical" evidence="2">
    <location>
        <begin position="110"/>
        <end position="133"/>
    </location>
</feature>
<organism evidence="3 4">
    <name type="scientific">Zhenpiania hominis</name>
    <dbReference type="NCBI Taxonomy" id="2763644"/>
    <lineage>
        <taxon>Bacteria</taxon>
        <taxon>Bacillati</taxon>
        <taxon>Bacillota</taxon>
        <taxon>Clostridia</taxon>
        <taxon>Peptostreptococcales</taxon>
        <taxon>Anaerovoracaceae</taxon>
        <taxon>Zhenpiania</taxon>
    </lineage>
</organism>
<proteinExistence type="predicted"/>
<evidence type="ECO:0000313" key="3">
    <source>
        <dbReference type="EMBL" id="MBC6680755.1"/>
    </source>
</evidence>
<dbReference type="Pfam" id="PF10112">
    <property type="entry name" value="Halogen_Hydrol"/>
    <property type="match status" value="1"/>
</dbReference>
<keyword evidence="2" id="KW-0812">Transmembrane</keyword>
<reference evidence="3" key="1">
    <citation type="submission" date="2020-08" db="EMBL/GenBank/DDBJ databases">
        <title>Genome public.</title>
        <authorList>
            <person name="Liu C."/>
            <person name="Sun Q."/>
        </authorList>
    </citation>
    <scope>NUCLEOTIDE SEQUENCE</scope>
    <source>
        <strain evidence="3">BX12</strain>
    </source>
</reference>
<feature type="compositionally biased region" description="Basic and acidic residues" evidence="1">
    <location>
        <begin position="257"/>
        <end position="273"/>
    </location>
</feature>
<name>A0A923SRM6_9FIRM</name>
<accession>A0A923SRM6</accession>
<keyword evidence="4" id="KW-1185">Reference proteome</keyword>
<evidence type="ECO:0000256" key="1">
    <source>
        <dbReference type="SAM" id="MobiDB-lite"/>
    </source>
</evidence>
<feature type="compositionally biased region" description="Acidic residues" evidence="1">
    <location>
        <begin position="63"/>
        <end position="72"/>
    </location>
</feature>
<evidence type="ECO:0000313" key="4">
    <source>
        <dbReference type="Proteomes" id="UP000602647"/>
    </source>
</evidence>
<feature type="compositionally biased region" description="Basic and acidic residues" evidence="1">
    <location>
        <begin position="73"/>
        <end position="86"/>
    </location>
</feature>
<comment type="caution">
    <text evidence="3">The sequence shown here is derived from an EMBL/GenBank/DDBJ whole genome shotgun (WGS) entry which is preliminary data.</text>
</comment>
<protein>
    <submittedName>
        <fullName evidence="3">5-bromo-4-chloroindolyl phosphate hydrolysis family protein</fullName>
    </submittedName>
</protein>
<feature type="region of interest" description="Disordered" evidence="1">
    <location>
        <begin position="254"/>
        <end position="273"/>
    </location>
</feature>
<gene>
    <name evidence="3" type="ORF">H9L42_13075</name>
</gene>
<sequence>MDLKDFTDLGNDIGRRVNDAIYHMNFDQLNRDIRNKVDQAFGDPWANGGFGGLDGKLYHGEEFDGTETGSEDDGVRGRPGRHSEKAADTIRPSAAGVPVISKIPGKAGSLVMLITGCLMMGIFGIAVVTLGILSVTMTSVGTIPSAVLGAVAGGMVIPFLAGAFLAVSGGKKRGLTRRFYAYLSVLKGSKFCELQKLAKKTGKSLRFTAKDLQKMIDKGFFPEGHLDDHRTCFIGTEEMYQQYLQARDSAARSSDAGMRESAEADSAAREPDSRLEQIIREGESYIQTIREANDAIYNKEISEKLYRMERIVKKIFEYVRENPEQADQLRRFTSYYMPTTEKLVNAYREMDEQLVQGENMKAAKREIAQTLDTINEAYEKLYDSMYAEVAMDVSSDIAVLKSLFAQEGLTNDEWNGGKKR</sequence>